<name>A0A1J4JE82_9EUKA</name>
<sequence>MEGIFFADRARGIYGLNDGSFFLTYPNTFTPICSPFYIPPPYRIYTSSEIDPYIACFSNNGVIFIFNAEKYQCVITATLPPIKSIITKVKILSGGKRIELITEGEKLLYDGYWRLIEEDPDKLVIKSDQKIVSQCSVLEDEVCNACREGDIDAFKKSVERYCIYLAEYTPVDKFLDSWFELVNRTSKMGPKALQILSDVIDILGSFELVQPHIDELRMAISTV</sequence>
<evidence type="ECO:0000313" key="1">
    <source>
        <dbReference type="EMBL" id="OHS95971.1"/>
    </source>
</evidence>
<reference evidence="1" key="1">
    <citation type="submission" date="2016-10" db="EMBL/GenBank/DDBJ databases">
        <authorList>
            <person name="Benchimol M."/>
            <person name="Almeida L.G."/>
            <person name="Vasconcelos A.T."/>
            <person name="Perreira-Neves A."/>
            <person name="Rosa I.A."/>
            <person name="Tasca T."/>
            <person name="Bogo M.R."/>
            <person name="de Souza W."/>
        </authorList>
    </citation>
    <scope>NUCLEOTIDE SEQUENCE [LARGE SCALE GENOMIC DNA]</scope>
    <source>
        <strain evidence="1">K</strain>
    </source>
</reference>
<dbReference type="Proteomes" id="UP000179807">
    <property type="component" value="Unassembled WGS sequence"/>
</dbReference>
<dbReference type="RefSeq" id="XP_068349108.1">
    <property type="nucleotide sequence ID" value="XM_068511686.1"/>
</dbReference>
<proteinExistence type="predicted"/>
<gene>
    <name evidence="1" type="ORF">TRFO_37865</name>
</gene>
<organism evidence="1 2">
    <name type="scientific">Tritrichomonas foetus</name>
    <dbReference type="NCBI Taxonomy" id="1144522"/>
    <lineage>
        <taxon>Eukaryota</taxon>
        <taxon>Metamonada</taxon>
        <taxon>Parabasalia</taxon>
        <taxon>Tritrichomonadida</taxon>
        <taxon>Tritrichomonadidae</taxon>
        <taxon>Tritrichomonas</taxon>
    </lineage>
</organism>
<protein>
    <submittedName>
        <fullName evidence="1">Uncharacterized protein</fullName>
    </submittedName>
</protein>
<dbReference type="VEuPathDB" id="TrichDB:TRFO_37865"/>
<keyword evidence="2" id="KW-1185">Reference proteome</keyword>
<dbReference type="EMBL" id="MLAK01001207">
    <property type="protein sequence ID" value="OHS95971.1"/>
    <property type="molecule type" value="Genomic_DNA"/>
</dbReference>
<evidence type="ECO:0000313" key="2">
    <source>
        <dbReference type="Proteomes" id="UP000179807"/>
    </source>
</evidence>
<dbReference type="GeneID" id="94846390"/>
<accession>A0A1J4JE82</accession>
<dbReference type="InterPro" id="IPR036322">
    <property type="entry name" value="WD40_repeat_dom_sf"/>
</dbReference>
<dbReference type="SUPFAM" id="SSF50978">
    <property type="entry name" value="WD40 repeat-like"/>
    <property type="match status" value="1"/>
</dbReference>
<dbReference type="AlphaFoldDB" id="A0A1J4JE82"/>
<comment type="caution">
    <text evidence="1">The sequence shown here is derived from an EMBL/GenBank/DDBJ whole genome shotgun (WGS) entry which is preliminary data.</text>
</comment>